<dbReference type="EMBL" id="JABSXK010000001">
    <property type="protein sequence ID" value="NRV12275.1"/>
    <property type="molecule type" value="Genomic_DNA"/>
</dbReference>
<protein>
    <submittedName>
        <fullName evidence="2">Uncharacterized protein</fullName>
    </submittedName>
</protein>
<gene>
    <name evidence="2" type="ORF">DFH45_005238</name>
</gene>
<organism evidence="2 3">
    <name type="scientific">Clostridium beijerinckii</name>
    <name type="common">Clostridium MP</name>
    <dbReference type="NCBI Taxonomy" id="1520"/>
    <lineage>
        <taxon>Bacteria</taxon>
        <taxon>Bacillati</taxon>
        <taxon>Bacillota</taxon>
        <taxon>Clostridia</taxon>
        <taxon>Eubacteriales</taxon>
        <taxon>Clostridiaceae</taxon>
        <taxon>Clostridium</taxon>
    </lineage>
</organism>
<reference evidence="2" key="1">
    <citation type="submission" date="2020-05" db="EMBL/GenBank/DDBJ databases">
        <title>Genomic insights into acetone-butanol-ethanol (ABE) fermentation by sequencing solventogenic clostridia strains.</title>
        <authorList>
            <person name="Brown S."/>
        </authorList>
    </citation>
    <scope>NUCLEOTIDE SEQUENCE</scope>
    <source>
        <strain evidence="2">DJ126</strain>
    </source>
</reference>
<dbReference type="AlphaFoldDB" id="A0A9Q5CJY4"/>
<name>A0A9Q5CJY4_CLOBE</name>
<evidence type="ECO:0000256" key="1">
    <source>
        <dbReference type="SAM" id="Phobius"/>
    </source>
</evidence>
<keyword evidence="1" id="KW-0472">Membrane</keyword>
<accession>A0A9Q5CJY4</accession>
<dbReference type="RefSeq" id="WP_143751777.1">
    <property type="nucleotide sequence ID" value="NZ_JABAEM010000023.1"/>
</dbReference>
<evidence type="ECO:0000313" key="3">
    <source>
        <dbReference type="Proteomes" id="UP000821656"/>
    </source>
</evidence>
<evidence type="ECO:0000313" key="2">
    <source>
        <dbReference type="EMBL" id="NRV12275.1"/>
    </source>
</evidence>
<keyword evidence="1" id="KW-0812">Transmembrane</keyword>
<sequence length="244" mass="28543">MREGVYVVNKLNKFLYLTIGLSLLAIILPVIFLQIDYIKTFALKTFHTRENAYGYLQFVGSFLGVVATIEVTIILQEKQKYQKEQDENKRSMLNLYVQLERAFEKYKEAQRGNLEYKNFENIGDSFGPREIFIDPNYVKDLAQLKPRLTDELYENIGLGFDAIINSYKAYLKLLDELNKAKNMEINQFMALNGQTVRINASHEQAFKKQSIINANKQIKEHVDMVCKLYDEKYKEILEKLLIIN</sequence>
<proteinExistence type="predicted"/>
<keyword evidence="1" id="KW-1133">Transmembrane helix</keyword>
<feature type="transmembrane region" description="Helical" evidence="1">
    <location>
        <begin position="55"/>
        <end position="75"/>
    </location>
</feature>
<comment type="caution">
    <text evidence="2">The sequence shown here is derived from an EMBL/GenBank/DDBJ whole genome shotgun (WGS) entry which is preliminary data.</text>
</comment>
<dbReference type="Proteomes" id="UP000821656">
    <property type="component" value="Unassembled WGS sequence"/>
</dbReference>
<feature type="transmembrane region" description="Helical" evidence="1">
    <location>
        <begin position="14"/>
        <end position="35"/>
    </location>
</feature>